<dbReference type="PANTHER" id="PTHR23099">
    <property type="entry name" value="TRANSCRIPTIONAL REGULATOR"/>
    <property type="match status" value="1"/>
</dbReference>
<feature type="compositionally biased region" description="Polar residues" evidence="1">
    <location>
        <begin position="91"/>
        <end position="107"/>
    </location>
</feature>
<feature type="domain" description="SprT-like" evidence="2">
    <location>
        <begin position="266"/>
        <end position="443"/>
    </location>
</feature>
<dbReference type="AlphaFoldDB" id="A0A0C3B1C4"/>
<feature type="region of interest" description="Disordered" evidence="1">
    <location>
        <begin position="200"/>
        <end position="221"/>
    </location>
</feature>
<organism evidence="3 4">
    <name type="scientific">Serendipita vermifera MAFF 305830</name>
    <dbReference type="NCBI Taxonomy" id="933852"/>
    <lineage>
        <taxon>Eukaryota</taxon>
        <taxon>Fungi</taxon>
        <taxon>Dikarya</taxon>
        <taxon>Basidiomycota</taxon>
        <taxon>Agaricomycotina</taxon>
        <taxon>Agaricomycetes</taxon>
        <taxon>Sebacinales</taxon>
        <taxon>Serendipitaceae</taxon>
        <taxon>Serendipita</taxon>
    </lineage>
</organism>
<dbReference type="EMBL" id="KN824309">
    <property type="protein sequence ID" value="KIM26004.1"/>
    <property type="molecule type" value="Genomic_DNA"/>
</dbReference>
<reference evidence="3 4" key="1">
    <citation type="submission" date="2014-04" db="EMBL/GenBank/DDBJ databases">
        <authorList>
            <consortium name="DOE Joint Genome Institute"/>
            <person name="Kuo A."/>
            <person name="Zuccaro A."/>
            <person name="Kohler A."/>
            <person name="Nagy L.G."/>
            <person name="Floudas D."/>
            <person name="Copeland A."/>
            <person name="Barry K.W."/>
            <person name="Cichocki N."/>
            <person name="Veneault-Fourrey C."/>
            <person name="LaButti K."/>
            <person name="Lindquist E.A."/>
            <person name="Lipzen A."/>
            <person name="Lundell T."/>
            <person name="Morin E."/>
            <person name="Murat C."/>
            <person name="Sun H."/>
            <person name="Tunlid A."/>
            <person name="Henrissat B."/>
            <person name="Grigoriev I.V."/>
            <person name="Hibbett D.S."/>
            <person name="Martin F."/>
            <person name="Nordberg H.P."/>
            <person name="Cantor M.N."/>
            <person name="Hua S.X."/>
        </authorList>
    </citation>
    <scope>NUCLEOTIDE SEQUENCE [LARGE SCALE GENOMIC DNA]</scope>
    <source>
        <strain evidence="3 4">MAFF 305830</strain>
    </source>
</reference>
<name>A0A0C3B1C4_SERVB</name>
<reference evidence="4" key="2">
    <citation type="submission" date="2015-01" db="EMBL/GenBank/DDBJ databases">
        <title>Evolutionary Origins and Diversification of the Mycorrhizal Mutualists.</title>
        <authorList>
            <consortium name="DOE Joint Genome Institute"/>
            <consortium name="Mycorrhizal Genomics Consortium"/>
            <person name="Kohler A."/>
            <person name="Kuo A."/>
            <person name="Nagy L.G."/>
            <person name="Floudas D."/>
            <person name="Copeland A."/>
            <person name="Barry K.W."/>
            <person name="Cichocki N."/>
            <person name="Veneault-Fourrey C."/>
            <person name="LaButti K."/>
            <person name="Lindquist E.A."/>
            <person name="Lipzen A."/>
            <person name="Lundell T."/>
            <person name="Morin E."/>
            <person name="Murat C."/>
            <person name="Riley R."/>
            <person name="Ohm R."/>
            <person name="Sun H."/>
            <person name="Tunlid A."/>
            <person name="Henrissat B."/>
            <person name="Grigoriev I.V."/>
            <person name="Hibbett D.S."/>
            <person name="Martin F."/>
        </authorList>
    </citation>
    <scope>NUCLEOTIDE SEQUENCE [LARGE SCALE GENOMIC DNA]</scope>
    <source>
        <strain evidence="4">MAFF 305830</strain>
    </source>
</reference>
<feature type="region of interest" description="Disordered" evidence="1">
    <location>
        <begin position="1"/>
        <end position="107"/>
    </location>
</feature>
<evidence type="ECO:0000313" key="4">
    <source>
        <dbReference type="Proteomes" id="UP000054097"/>
    </source>
</evidence>
<dbReference type="GO" id="GO:0005634">
    <property type="term" value="C:nucleus"/>
    <property type="evidence" value="ECO:0007669"/>
    <property type="project" value="TreeGrafter"/>
</dbReference>
<evidence type="ECO:0000313" key="3">
    <source>
        <dbReference type="EMBL" id="KIM26004.1"/>
    </source>
</evidence>
<dbReference type="Pfam" id="PF10263">
    <property type="entry name" value="SprT-like"/>
    <property type="match status" value="1"/>
</dbReference>
<dbReference type="InterPro" id="IPR006640">
    <property type="entry name" value="SprT-like_domain"/>
</dbReference>
<dbReference type="SMART" id="SM00731">
    <property type="entry name" value="SprT"/>
    <property type="match status" value="1"/>
</dbReference>
<dbReference type="HOGENOM" id="CLU_033926_1_0_1"/>
<dbReference type="OrthoDB" id="20772at2759"/>
<dbReference type="PANTHER" id="PTHR23099:SF0">
    <property type="entry name" value="GERM CELL NUCLEAR ACIDIC PROTEIN"/>
    <property type="match status" value="1"/>
</dbReference>
<evidence type="ECO:0000259" key="2">
    <source>
        <dbReference type="SMART" id="SM00731"/>
    </source>
</evidence>
<dbReference type="Proteomes" id="UP000054097">
    <property type="component" value="Unassembled WGS sequence"/>
</dbReference>
<dbReference type="STRING" id="933852.A0A0C3B1C4"/>
<feature type="region of interest" description="Disordered" evidence="1">
    <location>
        <begin position="123"/>
        <end position="149"/>
    </location>
</feature>
<sequence>MPREVFRNTGVHNVIQLTDSESEPEHESPQKRSLKSGASPDKTAFVSNSSSIKSPLKQGRRPVEIIELSSSEDEDIHPTGKRGFTAPSYGRNAQPSTSAMSIPQAGPMQNNIRTDVVVENNGTIQYNPSPRRRPAALNGSPSKSDKSGMLLSDRIRLLSKAPKVNVPEPEEDLSWEHEEDGLGGVRSGAMLIGSYDPVQDQQETLAPGDPSPLSSSSKVARQKKMPEAVAVLHRLAIPFLKEMDRKVFNNQLGASYLPDLIPSSGQKRRRKDDKSVIWGMGSRGEYDDGHGSYTELVWSNRMATTAGRSEYKKTGEGKIIIKIELGVKVITTEERLRNTLAHEACHAASWAISKDFKAPHGSTFKSWYGTLILSMLLLMIDRARKVEAAFRGVQVTTKHDYEIDYKYSWKCLAPSCGHVFQRHSNSINIEKQGCFCGSRLEPQFKLSAKRVAPKGPISSQSHPNLPENAEALLPISRGTPGDDLVDALTLMAISSSRNDEEAE</sequence>
<evidence type="ECO:0000256" key="1">
    <source>
        <dbReference type="SAM" id="MobiDB-lite"/>
    </source>
</evidence>
<gene>
    <name evidence="3" type="ORF">M408DRAFT_198303</name>
</gene>
<accession>A0A0C3B1C4</accession>
<protein>
    <recommendedName>
        <fullName evidence="2">SprT-like domain-containing protein</fullName>
    </recommendedName>
</protein>
<dbReference type="GO" id="GO:0006950">
    <property type="term" value="P:response to stress"/>
    <property type="evidence" value="ECO:0007669"/>
    <property type="project" value="UniProtKB-ARBA"/>
</dbReference>
<proteinExistence type="predicted"/>
<keyword evidence="4" id="KW-1185">Reference proteome</keyword>